<gene>
    <name evidence="2" type="ORF">IDH45_30095</name>
</gene>
<organism evidence="2 3">
    <name type="scientific">Paenibacillus oceani</name>
    <dbReference type="NCBI Taxonomy" id="2772510"/>
    <lineage>
        <taxon>Bacteria</taxon>
        <taxon>Bacillati</taxon>
        <taxon>Bacillota</taxon>
        <taxon>Bacilli</taxon>
        <taxon>Bacillales</taxon>
        <taxon>Paenibacillaceae</taxon>
        <taxon>Paenibacillus</taxon>
    </lineage>
</organism>
<name>A0A927CDU2_9BACL</name>
<dbReference type="Proteomes" id="UP000639396">
    <property type="component" value="Unassembled WGS sequence"/>
</dbReference>
<feature type="region of interest" description="Disordered" evidence="1">
    <location>
        <begin position="1"/>
        <end position="35"/>
    </location>
</feature>
<proteinExistence type="predicted"/>
<accession>A0A927CDU2</accession>
<sequence>MTTDGKNRREPSPVLSPVQLTSNEKHDPDEDRMENAADIRLVKSAREVGKGPVSRIDTTIGGIRLGDTQEQVRAMLGEPTERSQAGGTPYPQWYYRDQDMYVLFYRTGENEVPGGAVSIRIHERSPSVLSDRRTAPKLAIGDNLEQLLKVYRPVDGTSAEGTVRNFWIRGSEQTGSGFYKPVVQIRMKEGRVVSIGLENEDEDPNPGKRGLLITEKTPRARAEGDSRYGRLVVLPDETEHIEPLGSYSCLGRESDYRFEASYRAYFLPDGGGQTSLSAEPIPSLVYPSLEPIPLGVLEFDDFEGFYLIPAYADCHGVSFYMYGVDEEGAFPFRFELNDGNTSNTFYVLPSTKPIVENNYLITYGGGGGGHDGYLRYTFKPDLQSQTMILVHTEAVGDGEPFE</sequence>
<feature type="compositionally biased region" description="Basic and acidic residues" evidence="1">
    <location>
        <begin position="23"/>
        <end position="35"/>
    </location>
</feature>
<keyword evidence="3" id="KW-1185">Reference proteome</keyword>
<evidence type="ECO:0000313" key="2">
    <source>
        <dbReference type="EMBL" id="MBD2866233.1"/>
    </source>
</evidence>
<feature type="compositionally biased region" description="Basic and acidic residues" evidence="1">
    <location>
        <begin position="1"/>
        <end position="11"/>
    </location>
</feature>
<reference evidence="2" key="1">
    <citation type="submission" date="2020-09" db="EMBL/GenBank/DDBJ databases">
        <title>A novel bacterium of genus Paenibacillus, isolated from South China Sea.</title>
        <authorList>
            <person name="Huang H."/>
            <person name="Mo K."/>
            <person name="Hu Y."/>
        </authorList>
    </citation>
    <scope>NUCLEOTIDE SEQUENCE</scope>
    <source>
        <strain evidence="2">IB182363</strain>
    </source>
</reference>
<comment type="caution">
    <text evidence="2">The sequence shown here is derived from an EMBL/GenBank/DDBJ whole genome shotgun (WGS) entry which is preliminary data.</text>
</comment>
<evidence type="ECO:0000313" key="3">
    <source>
        <dbReference type="Proteomes" id="UP000639396"/>
    </source>
</evidence>
<evidence type="ECO:0000256" key="1">
    <source>
        <dbReference type="SAM" id="MobiDB-lite"/>
    </source>
</evidence>
<dbReference type="EMBL" id="JACXJA010000055">
    <property type="protein sequence ID" value="MBD2866233.1"/>
    <property type="molecule type" value="Genomic_DNA"/>
</dbReference>
<dbReference type="AlphaFoldDB" id="A0A927CDU2"/>
<dbReference type="RefSeq" id="WP_190931854.1">
    <property type="nucleotide sequence ID" value="NZ_JACXJA010000055.1"/>
</dbReference>
<protein>
    <submittedName>
        <fullName evidence="2">Uncharacterized protein</fullName>
    </submittedName>
</protein>